<name>A0A7U6JI68_9GAMM</name>
<dbReference type="KEGG" id="tbn:TBH_C1000"/>
<gene>
    <name evidence="2" type="ORF">TBH_C1000</name>
</gene>
<dbReference type="RefSeq" id="WP_041066179.1">
    <property type="nucleotide sequence ID" value="NZ_AP012273.1"/>
</dbReference>
<reference evidence="2 3" key="1">
    <citation type="journal article" date="2014" name="PLoS ONE">
        <title>Physiological and genomic features of a novel sulfur-oxidizing gammaproteobacterium belonging to a previously uncultivated symbiotic lineage isolated from a hydrothermal vent.</title>
        <authorList>
            <person name="Nunoura T."/>
            <person name="Takaki Y."/>
            <person name="Kazama H."/>
            <person name="Kakuta J."/>
            <person name="Shimamura S."/>
            <person name="Makita H."/>
            <person name="Hirai M."/>
            <person name="Miyazaki M."/>
            <person name="Takai K."/>
        </authorList>
    </citation>
    <scope>NUCLEOTIDE SEQUENCE [LARGE SCALE GENOMIC DNA]</scope>
    <source>
        <strain evidence="2 3">Hiromi1</strain>
    </source>
</reference>
<dbReference type="EMBL" id="AP012273">
    <property type="protein sequence ID" value="BAO43930.1"/>
    <property type="molecule type" value="Genomic_DNA"/>
</dbReference>
<sequence>MDKALLENTLTRGISLGGRLLVDYLAWTQKAPMIFLWGFAVVVLLLMLFTAHQDTAADIVDSFLDILLNLPWVGDDIHAWLEASSGEYDQADLRRFIFLVWGILSLVLMLFGYLRTALFGPAREADFPRLHQRLWLALMLLGLGFVGVYWSASDQFSGSGWGWLGMLAVFLLVLYLVSLYGLAVNHLSRKLLDKGGFYPTPRS</sequence>
<feature type="transmembrane region" description="Helical" evidence="1">
    <location>
        <begin position="96"/>
        <end position="114"/>
    </location>
</feature>
<proteinExistence type="predicted"/>
<protein>
    <submittedName>
        <fullName evidence="2">Uncharacterized protein</fullName>
    </submittedName>
</protein>
<keyword evidence="1" id="KW-0472">Membrane</keyword>
<feature type="transmembrane region" description="Helical" evidence="1">
    <location>
        <begin position="34"/>
        <end position="52"/>
    </location>
</feature>
<dbReference type="AlphaFoldDB" id="A0A7U6JI68"/>
<feature type="transmembrane region" description="Helical" evidence="1">
    <location>
        <begin position="164"/>
        <end position="184"/>
    </location>
</feature>
<evidence type="ECO:0000256" key="1">
    <source>
        <dbReference type="SAM" id="Phobius"/>
    </source>
</evidence>
<dbReference type="Proteomes" id="UP000031631">
    <property type="component" value="Chromosome"/>
</dbReference>
<feature type="transmembrane region" description="Helical" evidence="1">
    <location>
        <begin position="134"/>
        <end position="152"/>
    </location>
</feature>
<keyword evidence="1" id="KW-0812">Transmembrane</keyword>
<evidence type="ECO:0000313" key="3">
    <source>
        <dbReference type="Proteomes" id="UP000031631"/>
    </source>
</evidence>
<keyword evidence="1" id="KW-1133">Transmembrane helix</keyword>
<keyword evidence="3" id="KW-1185">Reference proteome</keyword>
<organism evidence="2 3">
    <name type="scientific">Thiolapillus brandeum</name>
    <dbReference type="NCBI Taxonomy" id="1076588"/>
    <lineage>
        <taxon>Bacteria</taxon>
        <taxon>Pseudomonadati</taxon>
        <taxon>Pseudomonadota</taxon>
        <taxon>Gammaproteobacteria</taxon>
        <taxon>Chromatiales</taxon>
        <taxon>Sedimenticolaceae</taxon>
        <taxon>Thiolapillus</taxon>
    </lineage>
</organism>
<evidence type="ECO:0000313" key="2">
    <source>
        <dbReference type="EMBL" id="BAO43930.1"/>
    </source>
</evidence>
<accession>A0A7U6JI68</accession>